<organism evidence="2 3">
    <name type="scientific">Brassica carinata</name>
    <name type="common">Ethiopian mustard</name>
    <name type="synonym">Abyssinian cabbage</name>
    <dbReference type="NCBI Taxonomy" id="52824"/>
    <lineage>
        <taxon>Eukaryota</taxon>
        <taxon>Viridiplantae</taxon>
        <taxon>Streptophyta</taxon>
        <taxon>Embryophyta</taxon>
        <taxon>Tracheophyta</taxon>
        <taxon>Spermatophyta</taxon>
        <taxon>Magnoliopsida</taxon>
        <taxon>eudicotyledons</taxon>
        <taxon>Gunneridae</taxon>
        <taxon>Pentapetalae</taxon>
        <taxon>rosids</taxon>
        <taxon>malvids</taxon>
        <taxon>Brassicales</taxon>
        <taxon>Brassicaceae</taxon>
        <taxon>Brassiceae</taxon>
        <taxon>Brassica</taxon>
    </lineage>
</organism>
<dbReference type="Proteomes" id="UP000886595">
    <property type="component" value="Unassembled WGS sequence"/>
</dbReference>
<gene>
    <name evidence="2" type="ORF">Bca52824_024287</name>
</gene>
<evidence type="ECO:0000259" key="1">
    <source>
        <dbReference type="PROSITE" id="PS50181"/>
    </source>
</evidence>
<sequence length="368" mass="41775">MSSKIRAEKKQSPSSPITSLPEDVAVDILARVPRRDYPRVSLVSKRFRSLVSSWPEILYARRSSLGCAEHCLYVIIRNVDNRDDRMYTRIGHHRLVLIPGLPALPRRGSVVAVGSRIYVFGGVNREWKSISSAFSIDCRSHTVQPLPSMPFPMCDTLAGYMDGRIYVIGSDGLPSQSKKVVAVFNTEAQTWEPELTTKSKAGMEIGDFWMFGYAVVMGGEMYMKDFEKSFVYEPKESKWETDEVLSSKQWMMGCVVDDVLYYHNSCKNELRWYDPKRRCWGVVKGVEALLAETLDFGYIQCVCYRGKLALLCPKGVIMQVKREIWCAEISLERRKGGQIWGEVDQSCDLALTVPGDKFHIVKPLDVVV</sequence>
<evidence type="ECO:0000313" key="2">
    <source>
        <dbReference type="EMBL" id="KAG2312730.1"/>
    </source>
</evidence>
<feature type="domain" description="F-box" evidence="1">
    <location>
        <begin position="14"/>
        <end position="62"/>
    </location>
</feature>
<dbReference type="InterPro" id="IPR050354">
    <property type="entry name" value="F-box/kelch-repeat_ARATH"/>
</dbReference>
<proteinExistence type="predicted"/>
<protein>
    <recommendedName>
        <fullName evidence="1">F-box domain-containing protein</fullName>
    </recommendedName>
</protein>
<reference evidence="2 3" key="1">
    <citation type="submission" date="2020-02" db="EMBL/GenBank/DDBJ databases">
        <authorList>
            <person name="Ma Q."/>
            <person name="Huang Y."/>
            <person name="Song X."/>
            <person name="Pei D."/>
        </authorList>
    </citation>
    <scope>NUCLEOTIDE SEQUENCE [LARGE SCALE GENOMIC DNA]</scope>
    <source>
        <strain evidence="2">Sxm20200214</strain>
        <tissue evidence="2">Leaf</tissue>
    </source>
</reference>
<dbReference type="PANTHER" id="PTHR24414:SF184">
    <property type="entry name" value="GALACTOSE OXIDASE_KELCH REPEAT SUPERFAMILY PROTEIN"/>
    <property type="match status" value="1"/>
</dbReference>
<dbReference type="SMART" id="SM00612">
    <property type="entry name" value="Kelch"/>
    <property type="match status" value="1"/>
</dbReference>
<dbReference type="SUPFAM" id="SSF81383">
    <property type="entry name" value="F-box domain"/>
    <property type="match status" value="1"/>
</dbReference>
<dbReference type="Pfam" id="PF25210">
    <property type="entry name" value="Kelch_FKB95"/>
    <property type="match status" value="1"/>
</dbReference>
<dbReference type="InterPro" id="IPR006652">
    <property type="entry name" value="Kelch_1"/>
</dbReference>
<dbReference type="InterPro" id="IPR001810">
    <property type="entry name" value="F-box_dom"/>
</dbReference>
<dbReference type="InterPro" id="IPR015915">
    <property type="entry name" value="Kelch-typ_b-propeller"/>
</dbReference>
<dbReference type="InterPro" id="IPR036047">
    <property type="entry name" value="F-box-like_dom_sf"/>
</dbReference>
<name>A0A8X8AUD6_BRACI</name>
<dbReference type="PROSITE" id="PS50181">
    <property type="entry name" value="FBOX"/>
    <property type="match status" value="1"/>
</dbReference>
<dbReference type="SUPFAM" id="SSF117281">
    <property type="entry name" value="Kelch motif"/>
    <property type="match status" value="1"/>
</dbReference>
<comment type="caution">
    <text evidence="2">The sequence shown here is derived from an EMBL/GenBank/DDBJ whole genome shotgun (WGS) entry which is preliminary data.</text>
</comment>
<evidence type="ECO:0000313" key="3">
    <source>
        <dbReference type="Proteomes" id="UP000886595"/>
    </source>
</evidence>
<dbReference type="OrthoDB" id="1101092at2759"/>
<keyword evidence="3" id="KW-1185">Reference proteome</keyword>
<dbReference type="EMBL" id="JAAMPC010000005">
    <property type="protein sequence ID" value="KAG2312730.1"/>
    <property type="molecule type" value="Genomic_DNA"/>
</dbReference>
<dbReference type="AlphaFoldDB" id="A0A8X8AUD6"/>
<dbReference type="Pfam" id="PF00646">
    <property type="entry name" value="F-box"/>
    <property type="match status" value="1"/>
</dbReference>
<dbReference type="CDD" id="cd22152">
    <property type="entry name" value="F-box_AtAFR-like"/>
    <property type="match status" value="1"/>
</dbReference>
<accession>A0A8X8AUD6</accession>
<dbReference type="InterPro" id="IPR057499">
    <property type="entry name" value="Kelch_FKB95"/>
</dbReference>
<dbReference type="PANTHER" id="PTHR24414">
    <property type="entry name" value="F-BOX/KELCH-REPEAT PROTEIN SKIP4"/>
    <property type="match status" value="1"/>
</dbReference>
<dbReference type="Gene3D" id="2.120.10.80">
    <property type="entry name" value="Kelch-type beta propeller"/>
    <property type="match status" value="1"/>
</dbReference>
<dbReference type="Gene3D" id="1.20.1280.50">
    <property type="match status" value="1"/>
</dbReference>
<dbReference type="SMART" id="SM00256">
    <property type="entry name" value="FBOX"/>
    <property type="match status" value="1"/>
</dbReference>